<protein>
    <submittedName>
        <fullName evidence="5">AraC-type DNA-binding protein</fullName>
    </submittedName>
</protein>
<evidence type="ECO:0000256" key="2">
    <source>
        <dbReference type="ARBA" id="ARBA00023125"/>
    </source>
</evidence>
<dbReference type="Gene3D" id="2.60.120.10">
    <property type="entry name" value="Jelly Rolls"/>
    <property type="match status" value="1"/>
</dbReference>
<organism evidence="5 6">
    <name type="scientific">Chitinophaga arvensicola</name>
    <dbReference type="NCBI Taxonomy" id="29529"/>
    <lineage>
        <taxon>Bacteria</taxon>
        <taxon>Pseudomonadati</taxon>
        <taxon>Bacteroidota</taxon>
        <taxon>Chitinophagia</taxon>
        <taxon>Chitinophagales</taxon>
        <taxon>Chitinophagaceae</taxon>
        <taxon>Chitinophaga</taxon>
    </lineage>
</organism>
<evidence type="ECO:0000256" key="1">
    <source>
        <dbReference type="ARBA" id="ARBA00023015"/>
    </source>
</evidence>
<dbReference type="AlphaFoldDB" id="A0A1I0NN19"/>
<feature type="domain" description="HTH araC/xylS-type" evidence="4">
    <location>
        <begin position="175"/>
        <end position="275"/>
    </location>
</feature>
<dbReference type="GO" id="GO:0003700">
    <property type="term" value="F:DNA-binding transcription factor activity"/>
    <property type="evidence" value="ECO:0007669"/>
    <property type="project" value="InterPro"/>
</dbReference>
<gene>
    <name evidence="5" type="ORF">SAMN04488122_0247</name>
</gene>
<dbReference type="InterPro" id="IPR014710">
    <property type="entry name" value="RmlC-like_jellyroll"/>
</dbReference>
<dbReference type="PANTHER" id="PTHR43280:SF2">
    <property type="entry name" value="HTH-TYPE TRANSCRIPTIONAL REGULATOR EXSA"/>
    <property type="match status" value="1"/>
</dbReference>
<evidence type="ECO:0000313" key="6">
    <source>
        <dbReference type="Proteomes" id="UP000199310"/>
    </source>
</evidence>
<dbReference type="InterPro" id="IPR037923">
    <property type="entry name" value="HTH-like"/>
</dbReference>
<dbReference type="InterPro" id="IPR009057">
    <property type="entry name" value="Homeodomain-like_sf"/>
</dbReference>
<dbReference type="InterPro" id="IPR018062">
    <property type="entry name" value="HTH_AraC-typ_CS"/>
</dbReference>
<dbReference type="SUPFAM" id="SSF46689">
    <property type="entry name" value="Homeodomain-like"/>
    <property type="match status" value="1"/>
</dbReference>
<evidence type="ECO:0000259" key="4">
    <source>
        <dbReference type="PROSITE" id="PS01124"/>
    </source>
</evidence>
<dbReference type="PROSITE" id="PS01124">
    <property type="entry name" value="HTH_ARAC_FAMILY_2"/>
    <property type="match status" value="1"/>
</dbReference>
<accession>A0A1I0NN19</accession>
<dbReference type="RefSeq" id="WP_089896738.1">
    <property type="nucleotide sequence ID" value="NZ_FOJG01000001.1"/>
</dbReference>
<dbReference type="Pfam" id="PF02311">
    <property type="entry name" value="AraC_binding"/>
    <property type="match status" value="1"/>
</dbReference>
<dbReference type="InterPro" id="IPR003313">
    <property type="entry name" value="AraC-bd"/>
</dbReference>
<keyword evidence="1" id="KW-0805">Transcription regulation</keyword>
<dbReference type="OrthoDB" id="636258at2"/>
<dbReference type="SUPFAM" id="SSF51215">
    <property type="entry name" value="Regulatory protein AraC"/>
    <property type="match status" value="1"/>
</dbReference>
<dbReference type="EMBL" id="FOJG01000001">
    <property type="protein sequence ID" value="SEW02245.1"/>
    <property type="molecule type" value="Genomic_DNA"/>
</dbReference>
<dbReference type="SMART" id="SM00342">
    <property type="entry name" value="HTH_ARAC"/>
    <property type="match status" value="1"/>
</dbReference>
<evidence type="ECO:0000313" key="5">
    <source>
        <dbReference type="EMBL" id="SEW02245.1"/>
    </source>
</evidence>
<proteinExistence type="predicted"/>
<evidence type="ECO:0000256" key="3">
    <source>
        <dbReference type="ARBA" id="ARBA00023163"/>
    </source>
</evidence>
<dbReference type="Pfam" id="PF12833">
    <property type="entry name" value="HTH_18"/>
    <property type="match status" value="1"/>
</dbReference>
<keyword evidence="3" id="KW-0804">Transcription</keyword>
<dbReference type="InterPro" id="IPR018060">
    <property type="entry name" value="HTH_AraC"/>
</dbReference>
<dbReference type="Proteomes" id="UP000199310">
    <property type="component" value="Unassembled WGS sequence"/>
</dbReference>
<sequence>MLQENLYQPFEIEYRECTECPIDPHKHNFFELVYVVEGTGMQCVNKNQLPYSPGKLFLVMPQDCHSFDVKESTKFFFIRFNNIYLQNQQKDWIQQLEFIFQNTNHMPGCILKNKNDKPLVKALIEALIRELVNQQAYHREMAQQIVNTIIMVIARNILLQMPEQPKHPAKQDASLNILHYIHENIYTPEKLRAEQIATHFNISPTYLSEYFKRNNGDSLQQYITQYKLKLVETRLQYSSMRVGEIADELGFTDESHLNRMFKKYKGVNPSAYRKELQLQDN</sequence>
<dbReference type="PROSITE" id="PS00041">
    <property type="entry name" value="HTH_ARAC_FAMILY_1"/>
    <property type="match status" value="1"/>
</dbReference>
<reference evidence="6" key="1">
    <citation type="submission" date="2016-10" db="EMBL/GenBank/DDBJ databases">
        <authorList>
            <person name="Varghese N."/>
            <person name="Submissions S."/>
        </authorList>
    </citation>
    <scope>NUCLEOTIDE SEQUENCE [LARGE SCALE GENOMIC DNA]</scope>
    <source>
        <strain evidence="6">DSM 3695</strain>
    </source>
</reference>
<name>A0A1I0NN19_9BACT</name>
<keyword evidence="2 5" id="KW-0238">DNA-binding</keyword>
<dbReference type="PANTHER" id="PTHR43280">
    <property type="entry name" value="ARAC-FAMILY TRANSCRIPTIONAL REGULATOR"/>
    <property type="match status" value="1"/>
</dbReference>
<dbReference type="STRING" id="29529.SAMN04488122_0247"/>
<dbReference type="Gene3D" id="1.10.10.60">
    <property type="entry name" value="Homeodomain-like"/>
    <property type="match status" value="2"/>
</dbReference>
<dbReference type="GO" id="GO:0043565">
    <property type="term" value="F:sequence-specific DNA binding"/>
    <property type="evidence" value="ECO:0007669"/>
    <property type="project" value="InterPro"/>
</dbReference>
<keyword evidence="6" id="KW-1185">Reference proteome</keyword>